<name>A0AAV4B5E2_9GAST</name>
<accession>A0AAV4B5E2</accession>
<evidence type="ECO:0000313" key="2">
    <source>
        <dbReference type="Proteomes" id="UP000735302"/>
    </source>
</evidence>
<gene>
    <name evidence="1" type="ORF">PoB_004048300</name>
</gene>
<proteinExistence type="predicted"/>
<organism evidence="1 2">
    <name type="scientific">Plakobranchus ocellatus</name>
    <dbReference type="NCBI Taxonomy" id="259542"/>
    <lineage>
        <taxon>Eukaryota</taxon>
        <taxon>Metazoa</taxon>
        <taxon>Spiralia</taxon>
        <taxon>Lophotrochozoa</taxon>
        <taxon>Mollusca</taxon>
        <taxon>Gastropoda</taxon>
        <taxon>Heterobranchia</taxon>
        <taxon>Euthyneura</taxon>
        <taxon>Panpulmonata</taxon>
        <taxon>Sacoglossa</taxon>
        <taxon>Placobranchoidea</taxon>
        <taxon>Plakobranchidae</taxon>
        <taxon>Plakobranchus</taxon>
    </lineage>
</organism>
<dbReference type="AlphaFoldDB" id="A0AAV4B5E2"/>
<protein>
    <recommendedName>
        <fullName evidence="3">Secreted protein</fullName>
    </recommendedName>
</protein>
<evidence type="ECO:0000313" key="1">
    <source>
        <dbReference type="EMBL" id="GFO13978.1"/>
    </source>
</evidence>
<keyword evidence="2" id="KW-1185">Reference proteome</keyword>
<comment type="caution">
    <text evidence="1">The sequence shown here is derived from an EMBL/GenBank/DDBJ whole genome shotgun (WGS) entry which is preliminary data.</text>
</comment>
<evidence type="ECO:0008006" key="3">
    <source>
        <dbReference type="Google" id="ProtNLM"/>
    </source>
</evidence>
<dbReference type="Proteomes" id="UP000735302">
    <property type="component" value="Unassembled WGS sequence"/>
</dbReference>
<reference evidence="1 2" key="1">
    <citation type="journal article" date="2021" name="Elife">
        <title>Chloroplast acquisition without the gene transfer in kleptoplastic sea slugs, Plakobranchus ocellatus.</title>
        <authorList>
            <person name="Maeda T."/>
            <person name="Takahashi S."/>
            <person name="Yoshida T."/>
            <person name="Shimamura S."/>
            <person name="Takaki Y."/>
            <person name="Nagai Y."/>
            <person name="Toyoda A."/>
            <person name="Suzuki Y."/>
            <person name="Arimoto A."/>
            <person name="Ishii H."/>
            <person name="Satoh N."/>
            <person name="Nishiyama T."/>
            <person name="Hasebe M."/>
            <person name="Maruyama T."/>
            <person name="Minagawa J."/>
            <person name="Obokata J."/>
            <person name="Shigenobu S."/>
        </authorList>
    </citation>
    <scope>NUCLEOTIDE SEQUENCE [LARGE SCALE GENOMIC DNA]</scope>
</reference>
<dbReference type="EMBL" id="BLXT01004521">
    <property type="protein sequence ID" value="GFO13978.1"/>
    <property type="molecule type" value="Genomic_DNA"/>
</dbReference>
<sequence>MVATYLRHLVLPEYAQCCHVICCDSAPDRHPPISSIRGFMNKPVLKPFISTAVYTHATITATKDKSRLICERHQRLPMSCPQYVVVSP</sequence>